<dbReference type="RefSeq" id="WP_089712010.1">
    <property type="nucleotide sequence ID" value="NZ_FMAR01000006.1"/>
</dbReference>
<reference evidence="2 3" key="1">
    <citation type="submission" date="2016-08" db="EMBL/GenBank/DDBJ databases">
        <authorList>
            <person name="Seilhamer J.J."/>
        </authorList>
    </citation>
    <scope>NUCLEOTIDE SEQUENCE [LARGE SCALE GENOMIC DNA]</scope>
    <source>
        <strain evidence="2 3">A37T2</strain>
    </source>
</reference>
<evidence type="ECO:0000256" key="1">
    <source>
        <dbReference type="SAM" id="SignalP"/>
    </source>
</evidence>
<gene>
    <name evidence="2" type="ORF">GA0116948_106128</name>
</gene>
<feature type="signal peptide" evidence="1">
    <location>
        <begin position="1"/>
        <end position="21"/>
    </location>
</feature>
<name>A0A1C4DV52_9BACT</name>
<dbReference type="Proteomes" id="UP000242818">
    <property type="component" value="Unassembled WGS sequence"/>
</dbReference>
<dbReference type="AlphaFoldDB" id="A0A1C4DV52"/>
<dbReference type="EMBL" id="FMAR01000006">
    <property type="protein sequence ID" value="SCC35150.1"/>
    <property type="molecule type" value="Genomic_DNA"/>
</dbReference>
<organism evidence="2 3">
    <name type="scientific">Chitinophaga costaii</name>
    <dbReference type="NCBI Taxonomy" id="1335309"/>
    <lineage>
        <taxon>Bacteria</taxon>
        <taxon>Pseudomonadati</taxon>
        <taxon>Bacteroidota</taxon>
        <taxon>Chitinophagia</taxon>
        <taxon>Chitinophagales</taxon>
        <taxon>Chitinophagaceae</taxon>
        <taxon>Chitinophaga</taxon>
    </lineage>
</organism>
<evidence type="ECO:0000313" key="2">
    <source>
        <dbReference type="EMBL" id="SCC35150.1"/>
    </source>
</evidence>
<keyword evidence="3" id="KW-1185">Reference proteome</keyword>
<keyword evidence="1" id="KW-0732">Signal</keyword>
<protein>
    <recommendedName>
        <fullName evidence="4">Lipoprotein</fullName>
    </recommendedName>
</protein>
<accession>A0A1C4DV52</accession>
<evidence type="ECO:0008006" key="4">
    <source>
        <dbReference type="Google" id="ProtNLM"/>
    </source>
</evidence>
<evidence type="ECO:0000313" key="3">
    <source>
        <dbReference type="Proteomes" id="UP000242818"/>
    </source>
</evidence>
<proteinExistence type="predicted"/>
<feature type="chain" id="PRO_5008690706" description="Lipoprotein" evidence="1">
    <location>
        <begin position="22"/>
        <end position="181"/>
    </location>
</feature>
<sequence length="181" mass="19691">MKFRHLLLACLLLPAIFAACKKDSDKKNSQPVAADNSLSFKLDGKDYSAKIMVLNAGVAIDNEDDNKEDTVYAIVALTDSTASSAQIMLTMTFRQGRPLPGNYGDTTYASDGINWVPALGGNDFYQSSITHYSVIQLSRADNAYLEGTFNGEVASTTDQDKVNKISDGKFKINMETVTKGQ</sequence>
<dbReference type="STRING" id="1335309.GA0116948_106128"/>
<dbReference type="PROSITE" id="PS51257">
    <property type="entry name" value="PROKAR_LIPOPROTEIN"/>
    <property type="match status" value="1"/>
</dbReference>